<dbReference type="STRING" id="1227077.SAMN04515668_0052"/>
<dbReference type="Gene3D" id="3.10.310.10">
    <property type="entry name" value="Diaminopimelate Epimerase, Chain A, domain 1"/>
    <property type="match status" value="2"/>
</dbReference>
<comment type="similarity">
    <text evidence="1">Belongs to the PhzF family.</text>
</comment>
<gene>
    <name evidence="4" type="ORF">SAMN04515668_0052</name>
</gene>
<feature type="active site" evidence="3">
    <location>
        <position position="75"/>
    </location>
</feature>
<keyword evidence="5" id="KW-1185">Reference proteome</keyword>
<evidence type="ECO:0000256" key="3">
    <source>
        <dbReference type="PIRSR" id="PIRSR016184-1"/>
    </source>
</evidence>
<keyword evidence="2" id="KW-0413">Isomerase</keyword>
<dbReference type="Proteomes" id="UP000199029">
    <property type="component" value="Unassembled WGS sequence"/>
</dbReference>
<evidence type="ECO:0000313" key="5">
    <source>
        <dbReference type="Proteomes" id="UP000199029"/>
    </source>
</evidence>
<dbReference type="EMBL" id="FOXS01000001">
    <property type="protein sequence ID" value="SFP69825.1"/>
    <property type="molecule type" value="Genomic_DNA"/>
</dbReference>
<dbReference type="PIRSF" id="PIRSF016184">
    <property type="entry name" value="PhzC_PhzF"/>
    <property type="match status" value="1"/>
</dbReference>
<dbReference type="GO" id="GO:0005737">
    <property type="term" value="C:cytoplasm"/>
    <property type="evidence" value="ECO:0007669"/>
    <property type="project" value="TreeGrafter"/>
</dbReference>
<accession>A0A1I5SGI4</accession>
<reference evidence="5" key="1">
    <citation type="submission" date="2016-10" db="EMBL/GenBank/DDBJ databases">
        <authorList>
            <person name="Varghese N."/>
            <person name="Submissions S."/>
        </authorList>
    </citation>
    <scope>NUCLEOTIDE SEQUENCE [LARGE SCALE GENOMIC DNA]</scope>
    <source>
        <strain evidence="5">OR362-8,ATCC BAA-1266,JCM 13504</strain>
    </source>
</reference>
<dbReference type="GO" id="GO:0016853">
    <property type="term" value="F:isomerase activity"/>
    <property type="evidence" value="ECO:0007669"/>
    <property type="project" value="UniProtKB-KW"/>
</dbReference>
<dbReference type="Pfam" id="PF02567">
    <property type="entry name" value="PhzC-PhzF"/>
    <property type="match status" value="1"/>
</dbReference>
<dbReference type="SUPFAM" id="SSF54506">
    <property type="entry name" value="Diaminopimelate epimerase-like"/>
    <property type="match status" value="1"/>
</dbReference>
<proteinExistence type="inferred from homology"/>
<sequence length="297" mass="32120">MEAAAGRPRTPARRILAKASREILKNPPPSVIRYFHVDSFAQKPFTGNPAGVCPLQAWLPAELMQQIAAENNLAETAFIVPRAGAPAEYDIRWFTPTVEIDLCGHATLAAAYVLFAHLGFAEPAVVFHSQSGPLHVSREADGRLTLDFPSRPPQVLAPHPTGLTDGLRATPVHVLAARDVLAVFNTEAEVLALKPDFAHIAALEYVGVIATAPGSAAEGIDFVSRFFAPRVGVPEDPVTGSAHSTLIPYWAEKLGKTELRARQISPRGGDLWCRLRHDRVDISGYAVTYKTGEILVD</sequence>
<dbReference type="AlphaFoldDB" id="A0A1I5SGI4"/>
<dbReference type="PANTHER" id="PTHR13774">
    <property type="entry name" value="PHENAZINE BIOSYNTHESIS PROTEIN"/>
    <property type="match status" value="1"/>
</dbReference>
<evidence type="ECO:0000256" key="2">
    <source>
        <dbReference type="ARBA" id="ARBA00023235"/>
    </source>
</evidence>
<evidence type="ECO:0000256" key="1">
    <source>
        <dbReference type="ARBA" id="ARBA00008270"/>
    </source>
</evidence>
<evidence type="ECO:0000313" key="4">
    <source>
        <dbReference type="EMBL" id="SFP69825.1"/>
    </source>
</evidence>
<protein>
    <submittedName>
        <fullName evidence="4">Phenazine biosynthesis protein PhzF family</fullName>
    </submittedName>
</protein>
<organism evidence="4 5">
    <name type="scientific">Hymenobacter arizonensis</name>
    <name type="common">Siccationidurans arizonensis</name>
    <dbReference type="NCBI Taxonomy" id="1227077"/>
    <lineage>
        <taxon>Bacteria</taxon>
        <taxon>Pseudomonadati</taxon>
        <taxon>Bacteroidota</taxon>
        <taxon>Cytophagia</taxon>
        <taxon>Cytophagales</taxon>
        <taxon>Hymenobacteraceae</taxon>
        <taxon>Hymenobacter</taxon>
    </lineage>
</organism>
<dbReference type="PANTHER" id="PTHR13774:SF17">
    <property type="entry name" value="PHENAZINE BIOSYNTHESIS-LIKE DOMAIN-CONTAINING PROTEIN"/>
    <property type="match status" value="1"/>
</dbReference>
<dbReference type="InterPro" id="IPR003719">
    <property type="entry name" value="Phenazine_PhzF-like"/>
</dbReference>
<name>A0A1I5SGI4_HYMAR</name>
<dbReference type="NCBIfam" id="TIGR00654">
    <property type="entry name" value="PhzF_family"/>
    <property type="match status" value="1"/>
</dbReference>